<dbReference type="AlphaFoldDB" id="A0A6G1ZAI6"/>
<dbReference type="PANTHER" id="PTHR30273">
    <property type="entry name" value="PERIPLASMIC SIGNAL SENSOR AND SIGMA FACTOR ACTIVATOR FECR-RELATED"/>
    <property type="match status" value="1"/>
</dbReference>
<evidence type="ECO:0000256" key="1">
    <source>
        <dbReference type="SAM" id="Phobius"/>
    </source>
</evidence>
<organism evidence="4">
    <name type="scientific">Parabacteroides goldsteinii</name>
    <dbReference type="NCBI Taxonomy" id="328812"/>
    <lineage>
        <taxon>Bacteria</taxon>
        <taxon>Pseudomonadati</taxon>
        <taxon>Bacteroidota</taxon>
        <taxon>Bacteroidia</taxon>
        <taxon>Bacteroidales</taxon>
        <taxon>Tannerellaceae</taxon>
        <taxon>Parabacteroides</taxon>
    </lineage>
</organism>
<feature type="transmembrane region" description="Helical" evidence="1">
    <location>
        <begin position="89"/>
        <end position="110"/>
    </location>
</feature>
<keyword evidence="1" id="KW-1133">Transmembrane helix</keyword>
<name>A0A6G1ZAI6_9BACT</name>
<dbReference type="Pfam" id="PF16344">
    <property type="entry name" value="FecR_C"/>
    <property type="match status" value="1"/>
</dbReference>
<sequence length="334" mass="38662">MDQNKQQEYYDELITGYLNRSLIPEQEKELSRWVAANESHKKHYYEMTELWLSSYDKQHKNGRKNEAVYRRFAEQAGFRKQKYLFLREYTRIAAALLVGVFLGTTGLYLFNQSNKQDEQAMIRTIEVPLGSRSRLQLEDGTIVWLNAGSKFSCQPGFSQKNRQVTLEGEGYFEVARNEKLPFIVNAKEIDVKVLGTKFNVKAYSDDQEIAVTLAEGSVNMVDKAAPANSVIMVPQQQAVYNKLTGKTEVRKVSTDAICQWTTGAHFFNEVSFEEIAGQLEKAFDVTFIFRNPERRKLRFYGEFRSTDTLNDILTIMSSSEKFTYRRNNNIIEIY</sequence>
<dbReference type="Gene3D" id="2.60.120.1440">
    <property type="match status" value="1"/>
</dbReference>
<dbReference type="PANTHER" id="PTHR30273:SF2">
    <property type="entry name" value="PROTEIN FECR"/>
    <property type="match status" value="1"/>
</dbReference>
<dbReference type="FunFam" id="2.60.120.1440:FF:000001">
    <property type="entry name" value="Putative anti-sigma factor"/>
    <property type="match status" value="1"/>
</dbReference>
<evidence type="ECO:0000313" key="4">
    <source>
        <dbReference type="EMBL" id="MRY10929.1"/>
    </source>
</evidence>
<protein>
    <submittedName>
        <fullName evidence="4">DUF4974 domain-containing protein</fullName>
    </submittedName>
</protein>
<dbReference type="InterPro" id="IPR006860">
    <property type="entry name" value="FecR"/>
</dbReference>
<feature type="domain" description="Protein FecR C-terminal" evidence="3">
    <location>
        <begin position="266"/>
        <end position="332"/>
    </location>
</feature>
<comment type="caution">
    <text evidence="4">The sequence shown here is derived from an EMBL/GenBank/DDBJ whole genome shotgun (WGS) entry which is preliminary data.</text>
</comment>
<dbReference type="GO" id="GO:0016989">
    <property type="term" value="F:sigma factor antagonist activity"/>
    <property type="evidence" value="ECO:0007669"/>
    <property type="project" value="TreeGrafter"/>
</dbReference>
<evidence type="ECO:0000259" key="2">
    <source>
        <dbReference type="Pfam" id="PF04773"/>
    </source>
</evidence>
<gene>
    <name evidence="4" type="ORF">GKE01_05515</name>
</gene>
<dbReference type="EMBL" id="WKLP01000005">
    <property type="protein sequence ID" value="MRY10929.1"/>
    <property type="molecule type" value="Genomic_DNA"/>
</dbReference>
<accession>A0A6G1ZAI6</accession>
<proteinExistence type="predicted"/>
<dbReference type="Gene3D" id="3.55.50.30">
    <property type="match status" value="1"/>
</dbReference>
<keyword evidence="1" id="KW-0812">Transmembrane</keyword>
<dbReference type="Pfam" id="PF04773">
    <property type="entry name" value="FecR"/>
    <property type="match status" value="1"/>
</dbReference>
<dbReference type="InterPro" id="IPR032508">
    <property type="entry name" value="FecR_C"/>
</dbReference>
<dbReference type="PIRSF" id="PIRSF018266">
    <property type="entry name" value="FecR"/>
    <property type="match status" value="1"/>
</dbReference>
<dbReference type="RefSeq" id="WP_010800603.1">
    <property type="nucleotide sequence ID" value="NZ_CAJSYT010000011.1"/>
</dbReference>
<reference evidence="4" key="1">
    <citation type="journal article" date="2019" name="Nat. Med.">
        <title>A library of human gut bacterial isolates paired with longitudinal multiomics data enables mechanistic microbiome research.</title>
        <authorList>
            <person name="Poyet M."/>
            <person name="Groussin M."/>
            <person name="Gibbons S.M."/>
            <person name="Avila-Pacheco J."/>
            <person name="Jiang X."/>
            <person name="Kearney S.M."/>
            <person name="Perrotta A.R."/>
            <person name="Berdy B."/>
            <person name="Zhao S."/>
            <person name="Lieberman T.D."/>
            <person name="Swanson P.K."/>
            <person name="Smith M."/>
            <person name="Roesemann S."/>
            <person name="Alexander J.E."/>
            <person name="Rich S.A."/>
            <person name="Livny J."/>
            <person name="Vlamakis H."/>
            <person name="Clish C."/>
            <person name="Bullock K."/>
            <person name="Deik A."/>
            <person name="Scott J."/>
            <person name="Pierce K.A."/>
            <person name="Xavier R.J."/>
            <person name="Alm E.J."/>
        </authorList>
    </citation>
    <scope>NUCLEOTIDE SEQUENCE</scope>
    <source>
        <strain evidence="4">BIOML-A4</strain>
    </source>
</reference>
<dbReference type="InterPro" id="IPR012373">
    <property type="entry name" value="Ferrdict_sens_TM"/>
</dbReference>
<keyword evidence="1" id="KW-0472">Membrane</keyword>
<evidence type="ECO:0000259" key="3">
    <source>
        <dbReference type="Pfam" id="PF16344"/>
    </source>
</evidence>
<feature type="domain" description="FecR protein" evidence="2">
    <location>
        <begin position="124"/>
        <end position="219"/>
    </location>
</feature>